<dbReference type="EMBL" id="KZ825845">
    <property type="protein sequence ID" value="PYH95924.1"/>
    <property type="molecule type" value="Genomic_DNA"/>
</dbReference>
<evidence type="ECO:0000313" key="2">
    <source>
        <dbReference type="Proteomes" id="UP000247810"/>
    </source>
</evidence>
<proteinExistence type="predicted"/>
<dbReference type="VEuPathDB" id="FungiDB:BO71DRAFT_448992"/>
<evidence type="ECO:0000313" key="1">
    <source>
        <dbReference type="EMBL" id="PYH95924.1"/>
    </source>
</evidence>
<organism evidence="1 2">
    <name type="scientific">Aspergillus ellipticus CBS 707.79</name>
    <dbReference type="NCBI Taxonomy" id="1448320"/>
    <lineage>
        <taxon>Eukaryota</taxon>
        <taxon>Fungi</taxon>
        <taxon>Dikarya</taxon>
        <taxon>Ascomycota</taxon>
        <taxon>Pezizomycotina</taxon>
        <taxon>Eurotiomycetes</taxon>
        <taxon>Eurotiomycetidae</taxon>
        <taxon>Eurotiales</taxon>
        <taxon>Aspergillaceae</taxon>
        <taxon>Aspergillus</taxon>
        <taxon>Aspergillus subgen. Circumdati</taxon>
    </lineage>
</organism>
<keyword evidence="2" id="KW-1185">Reference proteome</keyword>
<gene>
    <name evidence="1" type="ORF">BO71DRAFT_448992</name>
</gene>
<protein>
    <submittedName>
        <fullName evidence="1">Uncharacterized protein</fullName>
    </submittedName>
</protein>
<dbReference type="OrthoDB" id="5422777at2759"/>
<accession>A0A319DFF3</accession>
<reference evidence="1 2" key="1">
    <citation type="submission" date="2018-02" db="EMBL/GenBank/DDBJ databases">
        <title>The genomes of Aspergillus section Nigri reveals drivers in fungal speciation.</title>
        <authorList>
            <consortium name="DOE Joint Genome Institute"/>
            <person name="Vesth T.C."/>
            <person name="Nybo J."/>
            <person name="Theobald S."/>
            <person name="Brandl J."/>
            <person name="Frisvad J.C."/>
            <person name="Nielsen K.F."/>
            <person name="Lyhne E.K."/>
            <person name="Kogle M.E."/>
            <person name="Kuo A."/>
            <person name="Riley R."/>
            <person name="Clum A."/>
            <person name="Nolan M."/>
            <person name="Lipzen A."/>
            <person name="Salamov A."/>
            <person name="Henrissat B."/>
            <person name="Wiebenga A."/>
            <person name="De vries R.P."/>
            <person name="Grigoriev I.V."/>
            <person name="Mortensen U.H."/>
            <person name="Andersen M.R."/>
            <person name="Baker S.E."/>
        </authorList>
    </citation>
    <scope>NUCLEOTIDE SEQUENCE [LARGE SCALE GENOMIC DNA]</scope>
    <source>
        <strain evidence="1 2">CBS 707.79</strain>
    </source>
</reference>
<sequence length="148" mass="17170">MDAKTSASCDPTVIITHLRELSSQVTTIIKALKYRRVQLNHEEYKSLEAANLDLNKTIATVTEENIQLFFNPSEELKLDLLPVQKRKNLFNYLIEFLTPENNKKQLRYSTSLYKILIILAAEQLLQNLIKFKAFLASKYTFKTLSKED</sequence>
<name>A0A319DFF3_9EURO</name>
<dbReference type="Proteomes" id="UP000247810">
    <property type="component" value="Unassembled WGS sequence"/>
</dbReference>
<dbReference type="AlphaFoldDB" id="A0A319DFF3"/>